<dbReference type="eggNOG" id="COG2911">
    <property type="taxonomic scope" value="Bacteria"/>
</dbReference>
<dbReference type="eggNOG" id="COG5184">
    <property type="taxonomic scope" value="Bacteria"/>
</dbReference>
<gene>
    <name evidence="2" type="ORF">M472_03685</name>
    <name evidence="3" type="ORF">M472_16255</name>
</gene>
<dbReference type="SUPFAM" id="SSF101898">
    <property type="entry name" value="NHL repeat"/>
    <property type="match status" value="1"/>
</dbReference>
<dbReference type="InterPro" id="IPR052918">
    <property type="entry name" value="Motility_Chemotaxis_Reg"/>
</dbReference>
<keyword evidence="4" id="KW-1185">Reference proteome</keyword>
<organism evidence="2 4">
    <name type="scientific">Sphingobacterium paucimobilis HER1398</name>
    <dbReference type="NCBI Taxonomy" id="1346330"/>
    <lineage>
        <taxon>Bacteria</taxon>
        <taxon>Pseudomonadati</taxon>
        <taxon>Bacteroidota</taxon>
        <taxon>Sphingobacteriia</taxon>
        <taxon>Sphingobacteriales</taxon>
        <taxon>Sphingobacteriaceae</taxon>
        <taxon>Sphingobacterium</taxon>
    </lineage>
</organism>
<dbReference type="NCBIfam" id="TIGR04131">
    <property type="entry name" value="Bac_Flav_CTERM"/>
    <property type="match status" value="1"/>
</dbReference>
<proteinExistence type="predicted"/>
<name>U2H818_9SPHI</name>
<dbReference type="InterPro" id="IPR026341">
    <property type="entry name" value="T9SS_type_B"/>
</dbReference>
<dbReference type="eggNOG" id="COG3386">
    <property type="taxonomic scope" value="Bacteria"/>
</dbReference>
<evidence type="ECO:0000259" key="1">
    <source>
        <dbReference type="Pfam" id="PF18676"/>
    </source>
</evidence>
<accession>U2H818</accession>
<feature type="domain" description="MBG" evidence="1">
    <location>
        <begin position="647"/>
        <end position="720"/>
    </location>
</feature>
<dbReference type="AlphaFoldDB" id="U2H818"/>
<dbReference type="EMBL" id="ATDL01000007">
    <property type="protein sequence ID" value="ERJ60312.1"/>
    <property type="molecule type" value="Genomic_DNA"/>
</dbReference>
<dbReference type="Pfam" id="PF13585">
    <property type="entry name" value="CHU_C"/>
    <property type="match status" value="1"/>
</dbReference>
<evidence type="ECO:0000313" key="4">
    <source>
        <dbReference type="Proteomes" id="UP000016584"/>
    </source>
</evidence>
<evidence type="ECO:0000313" key="3">
    <source>
        <dbReference type="EMBL" id="ERJ60312.1"/>
    </source>
</evidence>
<dbReference type="SUPFAM" id="SSF63829">
    <property type="entry name" value="Calcium-dependent phosphotriesterase"/>
    <property type="match status" value="1"/>
</dbReference>
<dbReference type="EMBL" id="ATDL01000021">
    <property type="protein sequence ID" value="ERJ57861.1"/>
    <property type="molecule type" value="Genomic_DNA"/>
</dbReference>
<dbReference type="InterPro" id="IPR011042">
    <property type="entry name" value="6-blade_b-propeller_TolB-like"/>
</dbReference>
<dbReference type="InterPro" id="IPR010620">
    <property type="entry name" value="SBBP_repeat"/>
</dbReference>
<sequence length="991" mass="104417">MNVNATRGDAALFSTAVDASGNVYVVGQFEGTNVDFDPGSGAYLMSSTGGQDIFVQKLDANGNFLWARRYGSATDDVAYGIALDNMANVYLTGRFTQTVEFDPSTVLTSKGAADGFVLKLSTEGDFIWAKQMGGTGFDIANGIAVDVDGDVYTTGSFVGTADFDPGSGVYNLVGQGSTTDIFVQKLDRDGNFVWAIGMGGPTNDVGYSLGVDAAKNVYVTGNFTGIATFGNVTLNAGTTGARDIFVTKINANGTVSWAKSMGLPAPHDDSFGLAVDPTGNVYVTGGFRGNNAPFGPSIKLTSISAGVHDVFVQKLNTNGTVLWAKNIGGAAADSGYSIALDGEGNVYTTGYFTAGADIDFDPGEGNFPLVSNGLTDAFVLVLNNDGNFVWAKSMGGAGSDAGHSVTVDKLGNVYTAGRFTGTVDFNSNGNAFPLTAGSSTTYAAFIQKLKPVIKITATWNDGTNEIPVEAGDPLELVYGDQGTLTLSHNNLDVPAPVFSFVQDPAVDPLLAVTTPSVGNTYTIKGVRANASGEEGTLKVTLPGTSNLDGAELEFTVVVKKRPITVSSNVLTKSFGTGEPTFNFSVSEGTLNTGHTTTGALTRNAGETMGYYDFHLGSLAVMSGSDNVTSNYVVTIDPAQFQIIGMPLTITATGEVSKLYGANDPAFTYIVSQGSLPSGYSLTGTLERGAGEDVGHYPFMTDALVVKDGNGQDVTSSYTITSDPQVLFSIKPVALTISAVANTKVYGHDDPVFAYTVTGLVHNEDPFSLFSGSLKREPGEDVGEYQIQPYTLSLNSTNYEWNPNDFIEAIFKITKASQVITLSVATQVQLNAGTLPVVATSDSQLPVTLTVDDERLATAVGAELVLLKGGTLTVKASQVGNHNYEAATDVTALVQIIDPKSSPLIVVQQAVSPNGDGVNDFLTIENIERYPENHLTIIDRSGNLIKEITGYDNDQRVFTGMDVPDGTYFYKLKIKISGNWQYYQGFIVVKKN</sequence>
<dbReference type="PATRIC" id="fig|1346330.5.peg.1274"/>
<feature type="domain" description="MBG" evidence="1">
    <location>
        <begin position="734"/>
        <end position="800"/>
    </location>
</feature>
<dbReference type="Pfam" id="PF18676">
    <property type="entry name" value="MBG_2"/>
    <property type="match status" value="2"/>
</dbReference>
<dbReference type="InterPro" id="IPR041286">
    <property type="entry name" value="MBG_2"/>
</dbReference>
<reference evidence="2 4" key="1">
    <citation type="journal article" date="2013" name="Genome Announc.">
        <title>The Draft Genome Sequence of Sphingomonas paucimobilis Strain HER1398 (Proteobacteria), Host to the Giant PAU Phage, Indicates That It Is a Member of the Genus Sphingobacterium (Bacteroidetes).</title>
        <authorList>
            <person name="White R.A.III."/>
            <person name="Suttle C.A."/>
        </authorList>
    </citation>
    <scope>NUCLEOTIDE SEQUENCE [LARGE SCALE GENOMIC DNA]</scope>
    <source>
        <strain evidence="2 4">HER1398</strain>
    </source>
</reference>
<evidence type="ECO:0000313" key="2">
    <source>
        <dbReference type="EMBL" id="ERJ57861.1"/>
    </source>
</evidence>
<dbReference type="STRING" id="1346330.M472_03685"/>
<dbReference type="Pfam" id="PF06739">
    <property type="entry name" value="SBBP"/>
    <property type="match status" value="1"/>
</dbReference>
<dbReference type="PANTHER" id="PTHR35580:SF1">
    <property type="entry name" value="PHYTASE-LIKE DOMAIN-CONTAINING PROTEIN"/>
    <property type="match status" value="1"/>
</dbReference>
<dbReference type="PANTHER" id="PTHR35580">
    <property type="entry name" value="CELL SURFACE GLYCOPROTEIN (S-LAYER PROTEIN)-LIKE PROTEIN"/>
    <property type="match status" value="1"/>
</dbReference>
<comment type="caution">
    <text evidence="2">The sequence shown here is derived from an EMBL/GenBank/DDBJ whole genome shotgun (WGS) entry which is preliminary data.</text>
</comment>
<dbReference type="Gene3D" id="2.120.10.30">
    <property type="entry name" value="TolB, C-terminal domain"/>
    <property type="match status" value="1"/>
</dbReference>
<protein>
    <recommendedName>
        <fullName evidence="1">MBG domain-containing protein</fullName>
    </recommendedName>
</protein>
<dbReference type="Proteomes" id="UP000016584">
    <property type="component" value="Unassembled WGS sequence"/>
</dbReference>